<evidence type="ECO:0000313" key="13">
    <source>
        <dbReference type="EMBL" id="MCC3143787.1"/>
    </source>
</evidence>
<dbReference type="SUPFAM" id="SSF81891">
    <property type="entry name" value="Poly A polymerase C-terminal region-like"/>
    <property type="match status" value="1"/>
</dbReference>
<keyword evidence="7" id="KW-0479">Metal-binding</keyword>
<dbReference type="RefSeq" id="WP_229342994.1">
    <property type="nucleotide sequence ID" value="NZ_JAJFAT010000001.1"/>
</dbReference>
<evidence type="ECO:0000256" key="11">
    <source>
        <dbReference type="RuleBase" id="RU003953"/>
    </source>
</evidence>
<evidence type="ECO:0000256" key="8">
    <source>
        <dbReference type="ARBA" id="ARBA00022741"/>
    </source>
</evidence>
<keyword evidence="10 11" id="KW-0694">RNA-binding</keyword>
<evidence type="ECO:0000256" key="6">
    <source>
        <dbReference type="ARBA" id="ARBA00022695"/>
    </source>
</evidence>
<evidence type="ECO:0000256" key="4">
    <source>
        <dbReference type="ARBA" id="ARBA00022679"/>
    </source>
</evidence>
<keyword evidence="8" id="KW-0547">Nucleotide-binding</keyword>
<evidence type="ECO:0000256" key="3">
    <source>
        <dbReference type="ARBA" id="ARBA00022555"/>
    </source>
</evidence>
<dbReference type="GO" id="GO:0000049">
    <property type="term" value="F:tRNA binding"/>
    <property type="evidence" value="ECO:0007669"/>
    <property type="project" value="UniProtKB-KW"/>
</dbReference>
<dbReference type="InterPro" id="IPR052390">
    <property type="entry name" value="tRNA_nt/polyA_polymerase"/>
</dbReference>
<comment type="caution">
    <text evidence="13">The sequence shown here is derived from an EMBL/GenBank/DDBJ whole genome shotgun (WGS) entry which is preliminary data.</text>
</comment>
<organism evidence="13 14">
    <name type="scientific">Halanaerobium polyolivorans</name>
    <dbReference type="NCBI Taxonomy" id="2886943"/>
    <lineage>
        <taxon>Bacteria</taxon>
        <taxon>Bacillati</taxon>
        <taxon>Bacillota</taxon>
        <taxon>Clostridia</taxon>
        <taxon>Halanaerobiales</taxon>
        <taxon>Halanaerobiaceae</taxon>
        <taxon>Halanaerobium</taxon>
    </lineage>
</organism>
<dbReference type="AlphaFoldDB" id="A0AAW4WRP9"/>
<evidence type="ECO:0000256" key="9">
    <source>
        <dbReference type="ARBA" id="ARBA00022842"/>
    </source>
</evidence>
<keyword evidence="9" id="KW-0460">Magnesium</keyword>
<proteinExistence type="inferred from homology"/>
<evidence type="ECO:0000256" key="7">
    <source>
        <dbReference type="ARBA" id="ARBA00022723"/>
    </source>
</evidence>
<dbReference type="InterPro" id="IPR002646">
    <property type="entry name" value="PolA_pol_head_dom"/>
</dbReference>
<dbReference type="Gene3D" id="3.30.460.10">
    <property type="entry name" value="Beta Polymerase, domain 2"/>
    <property type="match status" value="1"/>
</dbReference>
<keyword evidence="5" id="KW-0819">tRNA processing</keyword>
<evidence type="ECO:0000259" key="12">
    <source>
        <dbReference type="Pfam" id="PF01743"/>
    </source>
</evidence>
<evidence type="ECO:0000313" key="14">
    <source>
        <dbReference type="Proteomes" id="UP001199296"/>
    </source>
</evidence>
<dbReference type="GO" id="GO:0008033">
    <property type="term" value="P:tRNA processing"/>
    <property type="evidence" value="ECO:0007669"/>
    <property type="project" value="UniProtKB-KW"/>
</dbReference>
<dbReference type="GO" id="GO:0000166">
    <property type="term" value="F:nucleotide binding"/>
    <property type="evidence" value="ECO:0007669"/>
    <property type="project" value="UniProtKB-KW"/>
</dbReference>
<dbReference type="PANTHER" id="PTHR47788:SF1">
    <property type="entry name" value="A-ADDING TRNA NUCLEOTIDYLTRANSFERASE"/>
    <property type="match status" value="1"/>
</dbReference>
<accession>A0AAW4WRP9</accession>
<dbReference type="GO" id="GO:0016779">
    <property type="term" value="F:nucleotidyltransferase activity"/>
    <property type="evidence" value="ECO:0007669"/>
    <property type="project" value="UniProtKB-KW"/>
</dbReference>
<keyword evidence="4 11" id="KW-0808">Transferase</keyword>
<feature type="domain" description="Poly A polymerase head" evidence="12">
    <location>
        <begin position="159"/>
        <end position="286"/>
    </location>
</feature>
<keyword evidence="6" id="KW-0548">Nucleotidyltransferase</keyword>
<comment type="similarity">
    <text evidence="2 11">Belongs to the tRNA nucleotidyltransferase/poly(A) polymerase family.</text>
</comment>
<evidence type="ECO:0000256" key="5">
    <source>
        <dbReference type="ARBA" id="ARBA00022694"/>
    </source>
</evidence>
<dbReference type="SUPFAM" id="SSF81301">
    <property type="entry name" value="Nucleotidyltransferase"/>
    <property type="match status" value="1"/>
</dbReference>
<dbReference type="InterPro" id="IPR043519">
    <property type="entry name" value="NT_sf"/>
</dbReference>
<name>A0AAW4WRP9_9FIRM</name>
<keyword evidence="14" id="KW-1185">Reference proteome</keyword>
<keyword evidence="3" id="KW-0820">tRNA-binding</keyword>
<gene>
    <name evidence="13" type="ORF">LJ207_00410</name>
</gene>
<evidence type="ECO:0000256" key="10">
    <source>
        <dbReference type="ARBA" id="ARBA00022884"/>
    </source>
</evidence>
<protein>
    <submittedName>
        <fullName evidence="13">CCA tRNA nucleotidyltransferase</fullName>
    </submittedName>
</protein>
<reference evidence="13 14" key="1">
    <citation type="submission" date="2021-10" db="EMBL/GenBank/DDBJ databases">
        <authorList>
            <person name="Grouzdev D.S."/>
            <person name="Pantiukh K.S."/>
            <person name="Krutkina M.S."/>
        </authorList>
    </citation>
    <scope>NUCLEOTIDE SEQUENCE [LARGE SCALE GENOMIC DNA]</scope>
    <source>
        <strain evidence="13 14">Z-7514</strain>
    </source>
</reference>
<dbReference type="GO" id="GO:0046872">
    <property type="term" value="F:metal ion binding"/>
    <property type="evidence" value="ECO:0007669"/>
    <property type="project" value="UniProtKB-KW"/>
</dbReference>
<sequence>MKKSNNLLNRILSSMAEEYYHHQGMIIKINNLTEVDFKKLSLRIDSAELKYHSENYYLVDQKNIYFNKESIQLLEKKIEFLQKVVAGEYKVPHLSREKYAELGIDIVKGLDLLKKYQKNNHNQASFLHYKIDLLDYLPKKRREFILMLAEEAAELGYNLYLVGGQVRDLLIDLSLNKDLDLLLEGDLEAFFIHLKEKKAFEYDYNNKFSTGFLHNKYGYSIDIASCREEKYHFPGSLPLVEKADLFSDLYRRDFTINTLVMDLHPKRKGIVYDFFGAIYDLKNKMLNVLHNYSFRDDPLRILRGIRFQILKDFKLSAESMELSKKSLKLYDYQNLAVERVFTELKYLFKAKKDISQFSAILLNQIPVLKLIENDFELDMSKDANFLKGEKLLAISRENDLKVKHFLVRLIILFYNREESKIKQWPISEYEAKLFIHKEWEKIDKNFYLLADPALKYRKLENYHPEELIMAAVINYEQKFVEEIFFHLKKREEVKIPINGHDLLAMGLKQGPEIKEILLKVRDQILRNKFKDRQSALNYAENLIENQYN</sequence>
<dbReference type="EMBL" id="JAJFAT010000001">
    <property type="protein sequence ID" value="MCC3143787.1"/>
    <property type="molecule type" value="Genomic_DNA"/>
</dbReference>
<evidence type="ECO:0000256" key="2">
    <source>
        <dbReference type="ARBA" id="ARBA00007265"/>
    </source>
</evidence>
<comment type="cofactor">
    <cofactor evidence="1">
        <name>Mg(2+)</name>
        <dbReference type="ChEBI" id="CHEBI:18420"/>
    </cofactor>
</comment>
<dbReference type="Proteomes" id="UP001199296">
    <property type="component" value="Unassembled WGS sequence"/>
</dbReference>
<evidence type="ECO:0000256" key="1">
    <source>
        <dbReference type="ARBA" id="ARBA00001946"/>
    </source>
</evidence>
<dbReference type="PANTHER" id="PTHR47788">
    <property type="entry name" value="POLYA POLYMERASE"/>
    <property type="match status" value="1"/>
</dbReference>
<dbReference type="Gene3D" id="1.10.3090.10">
    <property type="entry name" value="cca-adding enzyme, domain 2"/>
    <property type="match status" value="1"/>
</dbReference>
<dbReference type="Pfam" id="PF01743">
    <property type="entry name" value="PolyA_pol"/>
    <property type="match status" value="1"/>
</dbReference>